<evidence type="ECO:0000256" key="1">
    <source>
        <dbReference type="SAM" id="Phobius"/>
    </source>
</evidence>
<feature type="domain" description="YscD cytoplasmic" evidence="2">
    <location>
        <begin position="5"/>
        <end position="71"/>
    </location>
</feature>
<dbReference type="OrthoDB" id="9156149at2"/>
<evidence type="ECO:0000313" key="5">
    <source>
        <dbReference type="Proteomes" id="UP000240212"/>
    </source>
</evidence>
<dbReference type="STRING" id="1388748.GCA_000463155_02927"/>
<organism evidence="4 5">
    <name type="scientific">Siccibacter turicensis</name>
    <dbReference type="NCBI Taxonomy" id="357233"/>
    <lineage>
        <taxon>Bacteria</taxon>
        <taxon>Pseudomonadati</taxon>
        <taxon>Pseudomonadota</taxon>
        <taxon>Gammaproteobacteria</taxon>
        <taxon>Enterobacterales</taxon>
        <taxon>Enterobacteriaceae</taxon>
        <taxon>Siccibacter</taxon>
    </lineage>
</organism>
<evidence type="ECO:0000259" key="3">
    <source>
        <dbReference type="Pfam" id="PF21934"/>
    </source>
</evidence>
<protein>
    <submittedName>
        <fullName evidence="4">Type III secretion protein</fullName>
    </submittedName>
</protein>
<evidence type="ECO:0000259" key="2">
    <source>
        <dbReference type="Pfam" id="PF16697"/>
    </source>
</evidence>
<dbReference type="AlphaFoldDB" id="A0A2P8VEJ7"/>
<sequence>MFELRVLSGLHLGAALPLFGDSWVIGQAGEADLLLSDEGVIATHCTLHRHESGWQLAYADGEPRPLETSETFAAGPVWLMVAQADTPWTPFTPPVEQAQPVQAPQPQAAAPVAAPPVRRSLFTRTMRVAMVSMMLLLTFTVVSWILQPTVAQTQVVPSPGSLLSVNEIKGPLLKMLRERDLGKAVAVIAGEKSIELKGTLSAEQMQIFNRMMGRFKEEFHTGVPVVNRVEPRKVSLPFRIVQITTGSRANIVTDDGQRLFVGDEVDDLRLVAITGDQIEFSGRENIKVSW</sequence>
<evidence type="ECO:0000313" key="4">
    <source>
        <dbReference type="EMBL" id="PSN05970.1"/>
    </source>
</evidence>
<dbReference type="SUPFAM" id="SSF49879">
    <property type="entry name" value="SMAD/FHA domain"/>
    <property type="match status" value="1"/>
</dbReference>
<keyword evidence="5" id="KW-1185">Reference proteome</keyword>
<proteinExistence type="predicted"/>
<reference evidence="4 5" key="1">
    <citation type="submission" date="2018-03" db="EMBL/GenBank/DDBJ databases">
        <title>Draft genome sequence of the first documented clinical Siccibacter turicensis isolate in Austria.</title>
        <authorList>
            <person name="Lepuschitz S."/>
            <person name="Pekard-Amenitsch S."/>
            <person name="Haunold R."/>
            <person name="Schill S."/>
            <person name="Mach R."/>
            <person name="Allerberger F."/>
            <person name="Ruppitsch W."/>
            <person name="Forsythe S.J."/>
        </authorList>
    </citation>
    <scope>NUCLEOTIDE SEQUENCE [LARGE SCALE GENOMIC DNA]</scope>
    <source>
        <strain evidence="4 5">6100069499-17</strain>
    </source>
</reference>
<dbReference type="EMBL" id="PYEP01000012">
    <property type="protein sequence ID" value="PSN05970.1"/>
    <property type="molecule type" value="Genomic_DNA"/>
</dbReference>
<dbReference type="Pfam" id="PF21934">
    <property type="entry name" value="Yop-YscD_ppl_3rd"/>
    <property type="match status" value="1"/>
</dbReference>
<keyword evidence="1" id="KW-0472">Membrane</keyword>
<dbReference type="InterPro" id="IPR008984">
    <property type="entry name" value="SMAD_FHA_dom_sf"/>
</dbReference>
<dbReference type="Proteomes" id="UP000240212">
    <property type="component" value="Unassembled WGS sequence"/>
</dbReference>
<accession>A0A2P8VEJ7</accession>
<name>A0A2P8VEJ7_9ENTR</name>
<keyword evidence="1" id="KW-0812">Transmembrane</keyword>
<comment type="caution">
    <text evidence="4">The sequence shown here is derived from an EMBL/GenBank/DDBJ whole genome shotgun (WGS) entry which is preliminary data.</text>
</comment>
<dbReference type="Pfam" id="PF16697">
    <property type="entry name" value="Yop-YscD_cpl"/>
    <property type="match status" value="1"/>
</dbReference>
<keyword evidence="1" id="KW-1133">Transmembrane helix</keyword>
<feature type="domain" description="YscD-like Bon-like" evidence="3">
    <location>
        <begin position="171"/>
        <end position="229"/>
    </location>
</feature>
<dbReference type="InterPro" id="IPR053946">
    <property type="entry name" value="YscD_ppl_3rd"/>
</dbReference>
<dbReference type="Gene3D" id="2.60.200.20">
    <property type="match status" value="1"/>
</dbReference>
<feature type="transmembrane region" description="Helical" evidence="1">
    <location>
        <begin position="128"/>
        <end position="146"/>
    </location>
</feature>
<gene>
    <name evidence="4" type="ORF">C7G83_19350</name>
</gene>
<dbReference type="InterPro" id="IPR032030">
    <property type="entry name" value="YscD_cytoplasmic_dom"/>
</dbReference>